<feature type="compositionally biased region" description="Polar residues" evidence="1">
    <location>
        <begin position="271"/>
        <end position="282"/>
    </location>
</feature>
<dbReference type="SUPFAM" id="SSF54593">
    <property type="entry name" value="Glyoxalase/Bleomycin resistance protein/Dihydroxybiphenyl dioxygenase"/>
    <property type="match status" value="2"/>
</dbReference>
<dbReference type="PANTHER" id="PTHR43279">
    <property type="entry name" value="CATECHOL-2,3-DIOXYGENASE"/>
    <property type="match status" value="1"/>
</dbReference>
<reference evidence="3 4" key="1">
    <citation type="submission" date="2017-02" db="EMBL/GenBank/DDBJ databases">
        <title>The complete genomic sequence of a novel cold adapted crude oil-degrading bacterium Planococcus qaidamina Y42.</title>
        <authorList>
            <person name="Yang R."/>
        </authorList>
    </citation>
    <scope>NUCLEOTIDE SEQUENCE [LARGE SCALE GENOMIC DNA]</scope>
    <source>
        <strain evidence="3 4">Y42</strain>
    </source>
</reference>
<dbReference type="Proteomes" id="UP000188184">
    <property type="component" value="Chromosome"/>
</dbReference>
<dbReference type="PROSITE" id="PS51819">
    <property type="entry name" value="VOC"/>
    <property type="match status" value="2"/>
</dbReference>
<dbReference type="InterPro" id="IPR004360">
    <property type="entry name" value="Glyas_Fos-R_dOase_dom"/>
</dbReference>
<dbReference type="Pfam" id="PF00903">
    <property type="entry name" value="Glyoxalase"/>
    <property type="match status" value="2"/>
</dbReference>
<dbReference type="EMBL" id="CP019640">
    <property type="protein sequence ID" value="AQQ54516.1"/>
    <property type="molecule type" value="Genomic_DNA"/>
</dbReference>
<proteinExistence type="predicted"/>
<dbReference type="CDD" id="cd07255">
    <property type="entry name" value="VOC_BsCatE_like_N"/>
    <property type="match status" value="1"/>
</dbReference>
<accession>A0A1Q2L277</accession>
<dbReference type="OrthoDB" id="9792626at2"/>
<dbReference type="RefSeq" id="WP_077590408.1">
    <property type="nucleotide sequence ID" value="NZ_CP019640.1"/>
</dbReference>
<dbReference type="PANTHER" id="PTHR43279:SF1">
    <property type="entry name" value="CATECHOL-2,3-DIOXYGENASE"/>
    <property type="match status" value="1"/>
</dbReference>
<feature type="region of interest" description="Disordered" evidence="1">
    <location>
        <begin position="262"/>
        <end position="282"/>
    </location>
</feature>
<feature type="domain" description="VOC" evidence="2">
    <location>
        <begin position="10"/>
        <end position="126"/>
    </location>
</feature>
<protein>
    <submittedName>
        <fullName evidence="3">Glyoxalase</fullName>
    </submittedName>
</protein>
<evidence type="ECO:0000313" key="4">
    <source>
        <dbReference type="Proteomes" id="UP000188184"/>
    </source>
</evidence>
<sequence length="282" mass="31350">MRFHQKPIMHVSQVNLKVQNIDRSLAFYTSVIGLSVLNRTETSGQLTADGKTVLVSLEQPEGVTPKQPRTTGLYHFAILLPERSDLAAIVRHFTQIDLQFGASDHLVSEALYFSDPDGNGIEIYRDRDPDEWTWNGEEVVMTVDPLDFDDLLENSEPKEWQGLPADTAIGHIHLHTGDLQRSEQFYTEGLGLDIVCRYGSQASFISAGKYHHHIGINTWNGVGAPPPSPHSAGLASYSLMLPDENTRLQIIERLKAKEAPVSEADHGFTTEDPSGNRIQLLV</sequence>
<keyword evidence="4" id="KW-1185">Reference proteome</keyword>
<evidence type="ECO:0000313" key="3">
    <source>
        <dbReference type="EMBL" id="AQQ54516.1"/>
    </source>
</evidence>
<dbReference type="Gene3D" id="3.10.180.10">
    <property type="entry name" value="2,3-Dihydroxybiphenyl 1,2-Dioxygenase, domain 1"/>
    <property type="match status" value="2"/>
</dbReference>
<evidence type="ECO:0000259" key="2">
    <source>
        <dbReference type="PROSITE" id="PS51819"/>
    </source>
</evidence>
<dbReference type="KEGG" id="pmar:B0X71_16340"/>
<gene>
    <name evidence="3" type="ORF">B0X71_16340</name>
</gene>
<evidence type="ECO:0000256" key="1">
    <source>
        <dbReference type="SAM" id="MobiDB-lite"/>
    </source>
</evidence>
<dbReference type="InterPro" id="IPR029068">
    <property type="entry name" value="Glyas_Bleomycin-R_OHBP_Dase"/>
</dbReference>
<dbReference type="InterPro" id="IPR037523">
    <property type="entry name" value="VOC_core"/>
</dbReference>
<dbReference type="AlphaFoldDB" id="A0A1Q2L277"/>
<feature type="domain" description="VOC" evidence="2">
    <location>
        <begin position="168"/>
        <end position="282"/>
    </location>
</feature>
<name>A0A1Q2L277_9BACL</name>
<organism evidence="3 4">
    <name type="scientific">Planococcus lenghuensis</name>
    <dbReference type="NCBI Taxonomy" id="2213202"/>
    <lineage>
        <taxon>Bacteria</taxon>
        <taxon>Bacillati</taxon>
        <taxon>Bacillota</taxon>
        <taxon>Bacilli</taxon>
        <taxon>Bacillales</taxon>
        <taxon>Caryophanaceae</taxon>
        <taxon>Planococcus</taxon>
    </lineage>
</organism>
<dbReference type="CDD" id="cd16359">
    <property type="entry name" value="VOC_BsCatE_like_C"/>
    <property type="match status" value="1"/>
</dbReference>